<dbReference type="InterPro" id="IPR009371">
    <property type="entry name" value="T3SS_HrpF"/>
</dbReference>
<gene>
    <name evidence="1" type="ORF">OSC50_20755</name>
</gene>
<keyword evidence="2" id="KW-1185">Reference proteome</keyword>
<proteinExistence type="predicted"/>
<protein>
    <submittedName>
        <fullName evidence="1">Uncharacterized protein</fullName>
    </submittedName>
</protein>
<accession>A0ABY6QEL8</accession>
<sequence length="71" mass="8200">MTFIDSYKDRLLSDARHAKRNVDFAAENNSGSEEDVAAFYDLIMKYRKAEYAINEQTRIKFMLTKSGLDSV</sequence>
<dbReference type="Proteomes" id="UP001164116">
    <property type="component" value="Chromosome"/>
</dbReference>
<evidence type="ECO:0000313" key="1">
    <source>
        <dbReference type="EMBL" id="UZW17792.1"/>
    </source>
</evidence>
<reference evidence="1" key="1">
    <citation type="submission" date="2022-11" db="EMBL/GenBank/DDBJ databases">
        <title>Taxonomic description of a new Pseudomonas species.</title>
        <authorList>
            <person name="Tambong J.T."/>
        </authorList>
    </citation>
    <scope>NUCLEOTIDE SEQUENCE</scope>
    <source>
        <strain evidence="1">S1Bt42</strain>
    </source>
</reference>
<organism evidence="1 2">
    <name type="scientific">Pseudomonas quebecensis</name>
    <dbReference type="NCBI Taxonomy" id="2995174"/>
    <lineage>
        <taxon>Bacteria</taxon>
        <taxon>Pseudomonadati</taxon>
        <taxon>Pseudomonadota</taxon>
        <taxon>Gammaproteobacteria</taxon>
        <taxon>Pseudomonadales</taxon>
        <taxon>Pseudomonadaceae</taxon>
        <taxon>Pseudomonas</taxon>
    </lineage>
</organism>
<dbReference type="Pfam" id="PF06266">
    <property type="entry name" value="HrpF"/>
    <property type="match status" value="1"/>
</dbReference>
<evidence type="ECO:0000313" key="2">
    <source>
        <dbReference type="Proteomes" id="UP001164116"/>
    </source>
</evidence>
<dbReference type="RefSeq" id="WP_266245891.1">
    <property type="nucleotide sequence ID" value="NZ_CP112866.1"/>
</dbReference>
<name>A0ABY6QEL8_9PSED</name>
<dbReference type="EMBL" id="CP112866">
    <property type="protein sequence ID" value="UZW17792.1"/>
    <property type="molecule type" value="Genomic_DNA"/>
</dbReference>